<name>A0A167Y8M0_9EURO</name>
<feature type="compositionally biased region" description="Low complexity" evidence="1">
    <location>
        <begin position="17"/>
        <end position="38"/>
    </location>
</feature>
<keyword evidence="4" id="KW-1185">Reference proteome</keyword>
<dbReference type="SUPFAM" id="SSF56112">
    <property type="entry name" value="Protein kinase-like (PK-like)"/>
    <property type="match status" value="1"/>
</dbReference>
<evidence type="ECO:0000313" key="4">
    <source>
        <dbReference type="Proteomes" id="UP000242877"/>
    </source>
</evidence>
<feature type="compositionally biased region" description="Polar residues" evidence="1">
    <location>
        <begin position="139"/>
        <end position="154"/>
    </location>
</feature>
<keyword evidence="3" id="KW-0418">Kinase</keyword>
<dbReference type="VEuPathDB" id="FungiDB:AAP_03630"/>
<dbReference type="GO" id="GO:0004672">
    <property type="term" value="F:protein kinase activity"/>
    <property type="evidence" value="ECO:0007669"/>
    <property type="project" value="InterPro"/>
</dbReference>
<feature type="domain" description="Protein kinase" evidence="2">
    <location>
        <begin position="158"/>
        <end position="478"/>
    </location>
</feature>
<evidence type="ECO:0000256" key="1">
    <source>
        <dbReference type="SAM" id="MobiDB-lite"/>
    </source>
</evidence>
<dbReference type="InterPro" id="IPR011009">
    <property type="entry name" value="Kinase-like_dom_sf"/>
</dbReference>
<dbReference type="Proteomes" id="UP000242877">
    <property type="component" value="Unassembled WGS sequence"/>
</dbReference>
<comment type="caution">
    <text evidence="3">The sequence shown here is derived from an EMBL/GenBank/DDBJ whole genome shotgun (WGS) entry which is preliminary data.</text>
</comment>
<dbReference type="GO" id="GO:0005524">
    <property type="term" value="F:ATP binding"/>
    <property type="evidence" value="ECO:0007669"/>
    <property type="project" value="InterPro"/>
</dbReference>
<dbReference type="InterPro" id="IPR000719">
    <property type="entry name" value="Prot_kinase_dom"/>
</dbReference>
<keyword evidence="3" id="KW-0808">Transferase</keyword>
<dbReference type="SMART" id="SM00220">
    <property type="entry name" value="S_TKc"/>
    <property type="match status" value="1"/>
</dbReference>
<feature type="compositionally biased region" description="Polar residues" evidence="1">
    <location>
        <begin position="1"/>
        <end position="16"/>
    </location>
</feature>
<feature type="region of interest" description="Disordered" evidence="1">
    <location>
        <begin position="1"/>
        <end position="103"/>
    </location>
</feature>
<dbReference type="Gene3D" id="1.10.510.10">
    <property type="entry name" value="Transferase(Phosphotransferase) domain 1"/>
    <property type="match status" value="1"/>
</dbReference>
<feature type="region of interest" description="Disordered" evidence="1">
    <location>
        <begin position="131"/>
        <end position="191"/>
    </location>
</feature>
<evidence type="ECO:0000313" key="3">
    <source>
        <dbReference type="EMBL" id="KZZ90989.1"/>
    </source>
</evidence>
<dbReference type="OrthoDB" id="1668230at2759"/>
<accession>A0A167Y8M0</accession>
<protein>
    <submittedName>
        <fullName evidence="3">Protein kinase-like domain protein</fullName>
    </submittedName>
</protein>
<dbReference type="EMBL" id="AZGZ01000015">
    <property type="protein sequence ID" value="KZZ90989.1"/>
    <property type="molecule type" value="Genomic_DNA"/>
</dbReference>
<feature type="compositionally biased region" description="Basic and acidic residues" evidence="1">
    <location>
        <begin position="91"/>
        <end position="101"/>
    </location>
</feature>
<dbReference type="Pfam" id="PF00069">
    <property type="entry name" value="Pkinase"/>
    <property type="match status" value="1"/>
</dbReference>
<gene>
    <name evidence="3" type="ORF">AAP_03630</name>
</gene>
<evidence type="ECO:0000259" key="2">
    <source>
        <dbReference type="PROSITE" id="PS50011"/>
    </source>
</evidence>
<sequence>MSSEHTVPSIPTQRPNTTATTAATPINTASTTGTTTASLFTPQRQVLLPGAQLPPPPPLPTATASSGIHTHPSPFTRPDEGSLSNNRQRPRKESSDGDKSSRSFTIDGRVVNLGTKCRIVQVSRLLVLKQPHPMRMETETPSPSKNDSQTQHGNGASPARPDGYGESSRGADLSPNNADPTDSEDSDTSSGMLTQHEWSHFLKNEAQHRWEIHIYELLQTDEHTTHPLFHTNILPVPYISENGMFMLCVHDTLERRMARQTDSPICDFQRMQWMHGITRALAWLETKGLVYCNLAPRHILLYHPEQQSPMHDSQEDGGEALLCDFSLTEREGNGMPTKYDLRDFRYLATWADKRSSETDIWSLGCLGYFLITGHAPFAELQHRRAMNLLEDRWHPDFWNGEVSTLIPFVSKCWYCEHCAPRGSVTPFDNVQEAAKYWDNLASAILDERNMTMTSDVGEESIVLGKRSDSAVDERGRED</sequence>
<organism evidence="3 4">
    <name type="scientific">Ascosphaera apis ARSEF 7405</name>
    <dbReference type="NCBI Taxonomy" id="392613"/>
    <lineage>
        <taxon>Eukaryota</taxon>
        <taxon>Fungi</taxon>
        <taxon>Dikarya</taxon>
        <taxon>Ascomycota</taxon>
        <taxon>Pezizomycotina</taxon>
        <taxon>Eurotiomycetes</taxon>
        <taxon>Eurotiomycetidae</taxon>
        <taxon>Onygenales</taxon>
        <taxon>Ascosphaeraceae</taxon>
        <taxon>Ascosphaera</taxon>
    </lineage>
</organism>
<proteinExistence type="predicted"/>
<reference evidence="3 4" key="1">
    <citation type="journal article" date="2016" name="Genome Biol. Evol.">
        <title>Divergent and convergent evolution of fungal pathogenicity.</title>
        <authorList>
            <person name="Shang Y."/>
            <person name="Xiao G."/>
            <person name="Zheng P."/>
            <person name="Cen K."/>
            <person name="Zhan S."/>
            <person name="Wang C."/>
        </authorList>
    </citation>
    <scope>NUCLEOTIDE SEQUENCE [LARGE SCALE GENOMIC DNA]</scope>
    <source>
        <strain evidence="3 4">ARSEF 7405</strain>
    </source>
</reference>
<dbReference type="AlphaFoldDB" id="A0A167Y8M0"/>
<dbReference type="PROSITE" id="PS50011">
    <property type="entry name" value="PROTEIN_KINASE_DOM"/>
    <property type="match status" value="1"/>
</dbReference>